<keyword evidence="1" id="KW-1133">Transmembrane helix</keyword>
<dbReference type="PANTHER" id="PTHR33420:SF34">
    <property type="entry name" value="MINOR FIMBRIAL SUBUNIT"/>
    <property type="match status" value="1"/>
</dbReference>
<protein>
    <submittedName>
        <fullName evidence="3">Minor fimbrial protein prsF</fullName>
    </submittedName>
</protein>
<keyword evidence="1" id="KW-0472">Membrane</keyword>
<evidence type="ECO:0000259" key="2">
    <source>
        <dbReference type="Pfam" id="PF00419"/>
    </source>
</evidence>
<dbReference type="EMBL" id="UGUA01000002">
    <property type="protein sequence ID" value="SUC34857.1"/>
    <property type="molecule type" value="Genomic_DNA"/>
</dbReference>
<dbReference type="Gene3D" id="2.60.40.1090">
    <property type="entry name" value="Fimbrial-type adhesion domain"/>
    <property type="match status" value="1"/>
</dbReference>
<evidence type="ECO:0000256" key="1">
    <source>
        <dbReference type="SAM" id="Phobius"/>
    </source>
</evidence>
<dbReference type="Pfam" id="PF00419">
    <property type="entry name" value="Fimbrial"/>
    <property type="match status" value="1"/>
</dbReference>
<dbReference type="GO" id="GO:0009289">
    <property type="term" value="C:pilus"/>
    <property type="evidence" value="ECO:0007669"/>
    <property type="project" value="InterPro"/>
</dbReference>
<dbReference type="InterPro" id="IPR036937">
    <property type="entry name" value="Adhesion_dom_fimbrial_sf"/>
</dbReference>
<dbReference type="GO" id="GO:0043709">
    <property type="term" value="P:cell adhesion involved in single-species biofilm formation"/>
    <property type="evidence" value="ECO:0007669"/>
    <property type="project" value="TreeGrafter"/>
</dbReference>
<dbReference type="SUPFAM" id="SSF49401">
    <property type="entry name" value="Bacterial adhesins"/>
    <property type="match status" value="1"/>
</dbReference>
<dbReference type="InterPro" id="IPR000259">
    <property type="entry name" value="Adhesion_dom_fimbrial"/>
</dbReference>
<accession>A0A379G1Q7</accession>
<evidence type="ECO:0000313" key="4">
    <source>
        <dbReference type="Proteomes" id="UP000255129"/>
    </source>
</evidence>
<proteinExistence type="predicted"/>
<sequence length="163" mass="17889">MTKISWIASRLYLILILYISPIAVLAQTTLVVKVTVISSPSCVINDNKTIDVDFGTVIAPHINGVNYTKEVNYSLECKNHKSNSMRMTILGNSSSFDSGALKTNMADLGVLLKSDGVKVKVNEWFKFTYPNKPKLEAVLVKKNNSKLSGGKFQASATLLVAYQ</sequence>
<dbReference type="Proteomes" id="UP000255129">
    <property type="component" value="Unassembled WGS sequence"/>
</dbReference>
<feature type="transmembrane region" description="Helical" evidence="1">
    <location>
        <begin position="12"/>
        <end position="32"/>
    </location>
</feature>
<dbReference type="InterPro" id="IPR050263">
    <property type="entry name" value="Bact_Fimbrial_Adh_Pro"/>
</dbReference>
<keyword evidence="1" id="KW-0812">Transmembrane</keyword>
<organism evidence="3 4">
    <name type="scientific">Providencia rustigianii</name>
    <dbReference type="NCBI Taxonomy" id="158850"/>
    <lineage>
        <taxon>Bacteria</taxon>
        <taxon>Pseudomonadati</taxon>
        <taxon>Pseudomonadota</taxon>
        <taxon>Gammaproteobacteria</taxon>
        <taxon>Enterobacterales</taxon>
        <taxon>Morganellaceae</taxon>
        <taxon>Providencia</taxon>
    </lineage>
</organism>
<dbReference type="RefSeq" id="WP_244915269.1">
    <property type="nucleotide sequence ID" value="NZ_UGUA01000002.1"/>
</dbReference>
<dbReference type="PANTHER" id="PTHR33420">
    <property type="entry name" value="FIMBRIAL SUBUNIT ELFA-RELATED"/>
    <property type="match status" value="1"/>
</dbReference>
<dbReference type="AlphaFoldDB" id="A0A379G1Q7"/>
<name>A0A379G1Q7_9GAMM</name>
<gene>
    <name evidence="3" type="primary">prsF</name>
    <name evidence="3" type="ORF">NCTC12026_01230</name>
</gene>
<evidence type="ECO:0000313" key="3">
    <source>
        <dbReference type="EMBL" id="SUC34857.1"/>
    </source>
</evidence>
<dbReference type="InterPro" id="IPR008966">
    <property type="entry name" value="Adhesion_dom_sf"/>
</dbReference>
<reference evidence="3 4" key="1">
    <citation type="submission" date="2018-06" db="EMBL/GenBank/DDBJ databases">
        <authorList>
            <consortium name="Pathogen Informatics"/>
            <person name="Doyle S."/>
        </authorList>
    </citation>
    <scope>NUCLEOTIDE SEQUENCE [LARGE SCALE GENOMIC DNA]</scope>
    <source>
        <strain evidence="3 4">NCTC12026</strain>
    </source>
</reference>
<feature type="domain" description="Fimbrial-type adhesion" evidence="2">
    <location>
        <begin position="33"/>
        <end position="163"/>
    </location>
</feature>